<dbReference type="PANTHER" id="PTHR46640">
    <property type="entry name" value="TRIACYLGLYCEROL LIPASE, PUTATIVE (AFU_ORTHOLOGUE AFUA_6G06510)-RELATED"/>
    <property type="match status" value="1"/>
</dbReference>
<reference evidence="5 6" key="1">
    <citation type="submission" date="2019-07" db="EMBL/GenBank/DDBJ databases">
        <authorList>
            <person name="Friedrich A."/>
            <person name="Schacherer J."/>
        </authorList>
    </citation>
    <scope>NUCLEOTIDE SEQUENCE [LARGE SCALE GENOMIC DNA]</scope>
</reference>
<dbReference type="Gene3D" id="3.40.50.1820">
    <property type="entry name" value="alpha/beta hydrolase"/>
    <property type="match status" value="1"/>
</dbReference>
<dbReference type="Proteomes" id="UP000478008">
    <property type="component" value="Unassembled WGS sequence"/>
</dbReference>
<feature type="signal peptide" evidence="3">
    <location>
        <begin position="1"/>
        <end position="20"/>
    </location>
</feature>
<keyword evidence="6" id="KW-1185">Reference proteome</keyword>
<evidence type="ECO:0000256" key="3">
    <source>
        <dbReference type="SAM" id="SignalP"/>
    </source>
</evidence>
<dbReference type="EMBL" id="CABFWN010000001">
    <property type="protein sequence ID" value="VUG15955.1"/>
    <property type="molecule type" value="Genomic_DNA"/>
</dbReference>
<dbReference type="CDD" id="cd00519">
    <property type="entry name" value="Lipase_3"/>
    <property type="match status" value="1"/>
</dbReference>
<sequence length="348" mass="40421">MKFKGTPFILGLQFLSTVIAYQLASNKGNSTSLLSTKSLIDNAYDFTFEGAKFAANSYCWLFGENKPLSEACPSKFCKTSDHLKLLKSGRTNIAYAIMEDTKNKRIIVSFKGTSSPNEWALDTNYRLTEYIPYVVKDEIATKEFIYRGWKVHRGFLKGYKTFHKNAMRYLLRLMARKKGYTLVFLGHSLGGALSVIAAVESHFCGLNPVIFTYGSPKVGNYRLIDWMSENFPLYITEQSLVSGKLIPRSFFRMTTSKDIVPLLPLYKQGFSHCGFHINIKNNLFFADKDDLELIGEFDKHLEFKEWRRRMKLLKKNYKEYMKSPMKGYQEFVESDYHRYYYIRMGCKQ</sequence>
<dbReference type="SUPFAM" id="SSF53474">
    <property type="entry name" value="alpha/beta-Hydrolases"/>
    <property type="match status" value="1"/>
</dbReference>
<name>A0A7D9CUM4_DEKBR</name>
<dbReference type="PANTHER" id="PTHR46640:SF3">
    <property type="entry name" value="LIPASE LIH1-RELATED"/>
    <property type="match status" value="1"/>
</dbReference>
<evidence type="ECO:0000313" key="5">
    <source>
        <dbReference type="EMBL" id="VUG15955.1"/>
    </source>
</evidence>
<evidence type="ECO:0000256" key="2">
    <source>
        <dbReference type="ARBA" id="ARBA00022801"/>
    </source>
</evidence>
<gene>
    <name evidence="5" type="ORF">DEBR0S1_03994G</name>
</gene>
<feature type="chain" id="PRO_5028845552" description="triacylglycerol lipase" evidence="3">
    <location>
        <begin position="21"/>
        <end position="348"/>
    </location>
</feature>
<evidence type="ECO:0000259" key="4">
    <source>
        <dbReference type="Pfam" id="PF01764"/>
    </source>
</evidence>
<dbReference type="InterPro" id="IPR051299">
    <property type="entry name" value="AB_hydrolase_lip/est"/>
</dbReference>
<dbReference type="InterPro" id="IPR029058">
    <property type="entry name" value="AB_hydrolase_fold"/>
</dbReference>
<organism evidence="5 6">
    <name type="scientific">Dekkera bruxellensis</name>
    <name type="common">Brettanomyces custersii</name>
    <dbReference type="NCBI Taxonomy" id="5007"/>
    <lineage>
        <taxon>Eukaryota</taxon>
        <taxon>Fungi</taxon>
        <taxon>Dikarya</taxon>
        <taxon>Ascomycota</taxon>
        <taxon>Saccharomycotina</taxon>
        <taxon>Pichiomycetes</taxon>
        <taxon>Pichiales</taxon>
        <taxon>Pichiaceae</taxon>
        <taxon>Brettanomyces</taxon>
    </lineage>
</organism>
<keyword evidence="3" id="KW-0732">Signal</keyword>
<feature type="domain" description="Fungal lipase-type" evidence="4">
    <location>
        <begin position="107"/>
        <end position="265"/>
    </location>
</feature>
<keyword evidence="2" id="KW-0378">Hydrolase</keyword>
<evidence type="ECO:0000313" key="6">
    <source>
        <dbReference type="Proteomes" id="UP000478008"/>
    </source>
</evidence>
<proteinExistence type="predicted"/>
<dbReference type="GO" id="GO:0006629">
    <property type="term" value="P:lipid metabolic process"/>
    <property type="evidence" value="ECO:0007669"/>
    <property type="project" value="InterPro"/>
</dbReference>
<dbReference type="AlphaFoldDB" id="A0A7D9CUM4"/>
<accession>A0A7D9CUM4</accession>
<dbReference type="GO" id="GO:0004806">
    <property type="term" value="F:triacylglycerol lipase activity"/>
    <property type="evidence" value="ECO:0007669"/>
    <property type="project" value="UniProtKB-EC"/>
</dbReference>
<protein>
    <recommendedName>
        <fullName evidence="1">triacylglycerol lipase</fullName>
        <ecNumber evidence="1">3.1.1.3</ecNumber>
    </recommendedName>
</protein>
<evidence type="ECO:0000256" key="1">
    <source>
        <dbReference type="ARBA" id="ARBA00013279"/>
    </source>
</evidence>
<dbReference type="EC" id="3.1.1.3" evidence="1"/>
<dbReference type="InterPro" id="IPR002921">
    <property type="entry name" value="Fungal_lipase-type"/>
</dbReference>
<dbReference type="Pfam" id="PF01764">
    <property type="entry name" value="Lipase_3"/>
    <property type="match status" value="1"/>
</dbReference>